<name>A0A368GD41_ANCCA</name>
<dbReference type="OrthoDB" id="428346at2759"/>
<reference evidence="1 2" key="1">
    <citation type="submission" date="2014-10" db="EMBL/GenBank/DDBJ databases">
        <title>Draft genome of the hookworm Ancylostoma caninum.</title>
        <authorList>
            <person name="Mitreva M."/>
        </authorList>
    </citation>
    <scope>NUCLEOTIDE SEQUENCE [LARGE SCALE GENOMIC DNA]</scope>
    <source>
        <strain evidence="1 2">Baltimore</strain>
    </source>
</reference>
<dbReference type="InterPro" id="IPR004951">
    <property type="entry name" value="DUF268_CAE_spp"/>
</dbReference>
<dbReference type="Pfam" id="PF03269">
    <property type="entry name" value="DUF268"/>
    <property type="match status" value="1"/>
</dbReference>
<evidence type="ECO:0000313" key="1">
    <source>
        <dbReference type="EMBL" id="RCN40915.1"/>
    </source>
</evidence>
<dbReference type="EMBL" id="JOJR01000259">
    <property type="protein sequence ID" value="RCN40915.1"/>
    <property type="molecule type" value="Genomic_DNA"/>
</dbReference>
<gene>
    <name evidence="1" type="ORF">ANCCAN_13140</name>
</gene>
<comment type="caution">
    <text evidence="1">The sequence shown here is derived from an EMBL/GenBank/DDBJ whole genome shotgun (WGS) entry which is preliminary data.</text>
</comment>
<keyword evidence="2" id="KW-1185">Reference proteome</keyword>
<dbReference type="AlphaFoldDB" id="A0A368GD41"/>
<proteinExistence type="predicted"/>
<evidence type="ECO:0000313" key="2">
    <source>
        <dbReference type="Proteomes" id="UP000252519"/>
    </source>
</evidence>
<organism evidence="1 2">
    <name type="scientific">Ancylostoma caninum</name>
    <name type="common">Dog hookworm</name>
    <dbReference type="NCBI Taxonomy" id="29170"/>
    <lineage>
        <taxon>Eukaryota</taxon>
        <taxon>Metazoa</taxon>
        <taxon>Ecdysozoa</taxon>
        <taxon>Nematoda</taxon>
        <taxon>Chromadorea</taxon>
        <taxon>Rhabditida</taxon>
        <taxon>Rhabditina</taxon>
        <taxon>Rhabditomorpha</taxon>
        <taxon>Strongyloidea</taxon>
        <taxon>Ancylostomatidae</taxon>
        <taxon>Ancylostomatinae</taxon>
        <taxon>Ancylostoma</taxon>
    </lineage>
</organism>
<dbReference type="Proteomes" id="UP000252519">
    <property type="component" value="Unassembled WGS sequence"/>
</dbReference>
<protein>
    <submittedName>
        <fullName evidence="1">Uncharacterized protein</fullName>
    </submittedName>
</protein>
<accession>A0A368GD41</accession>
<sequence length="79" mass="9040">MVACELSPYFIQQERYGDSIDPIGDLREVWKTACLLKPGGYFYLGLPRGQDALVFNLHRIYGTLRLAMVMTGLCEMTEY</sequence>